<proteinExistence type="predicted"/>
<protein>
    <submittedName>
        <fullName evidence="1">Uncharacterized protein</fullName>
    </submittedName>
</protein>
<evidence type="ECO:0000313" key="1">
    <source>
        <dbReference type="EMBL" id="MBB3841124.1"/>
    </source>
</evidence>
<reference evidence="1 2" key="1">
    <citation type="submission" date="2020-08" db="EMBL/GenBank/DDBJ databases">
        <title>Genomic Encyclopedia of Type Strains, Phase IV (KMG-IV): sequencing the most valuable type-strain genomes for metagenomic binning, comparative biology and taxonomic classification.</title>
        <authorList>
            <person name="Goeker M."/>
        </authorList>
    </citation>
    <scope>NUCLEOTIDE SEQUENCE [LARGE SCALE GENOMIC DNA]</scope>
    <source>
        <strain evidence="1 2">DSM 17976</strain>
    </source>
</reference>
<dbReference type="Gene3D" id="3.90.1720.10">
    <property type="entry name" value="endopeptidase domain like (from Nostoc punctiforme)"/>
    <property type="match status" value="1"/>
</dbReference>
<keyword evidence="2" id="KW-1185">Reference proteome</keyword>
<organism evidence="1 2">
    <name type="scientific">Runella defluvii</name>
    <dbReference type="NCBI Taxonomy" id="370973"/>
    <lineage>
        <taxon>Bacteria</taxon>
        <taxon>Pseudomonadati</taxon>
        <taxon>Bacteroidota</taxon>
        <taxon>Cytophagia</taxon>
        <taxon>Cytophagales</taxon>
        <taxon>Spirosomataceae</taxon>
        <taxon>Runella</taxon>
    </lineage>
</organism>
<dbReference type="InterPro" id="IPR038765">
    <property type="entry name" value="Papain-like_cys_pep_sf"/>
</dbReference>
<evidence type="ECO:0000313" key="2">
    <source>
        <dbReference type="Proteomes" id="UP000541352"/>
    </source>
</evidence>
<comment type="caution">
    <text evidence="1">The sequence shown here is derived from an EMBL/GenBank/DDBJ whole genome shotgun (WGS) entry which is preliminary data.</text>
</comment>
<dbReference type="EMBL" id="JACIBY010000014">
    <property type="protein sequence ID" value="MBB3841124.1"/>
    <property type="molecule type" value="Genomic_DNA"/>
</dbReference>
<name>A0A7W6ESW4_9BACT</name>
<sequence>MLLGFETAETSLKGSVMKFGSGGQMIHCQFVFEKYDNVCASAWELHGIGFRTYEQTVKEEHRWAFVDFGNEKDEELWSWFRQRIGTPYDLGGLFTSFIVPMKKRDSPKMFCSEVCYTACQEVLKLNLPAVNPAYLSPQGLYDLITKGKL</sequence>
<dbReference type="AlphaFoldDB" id="A0A7W6ESW4"/>
<accession>A0A7W6ESW4</accession>
<dbReference type="Proteomes" id="UP000541352">
    <property type="component" value="Unassembled WGS sequence"/>
</dbReference>
<dbReference type="RefSeq" id="WP_183978589.1">
    <property type="nucleotide sequence ID" value="NZ_JACIBY010000014.1"/>
</dbReference>
<gene>
    <name evidence="1" type="ORF">FHS57_005145</name>
</gene>
<dbReference type="SUPFAM" id="SSF54001">
    <property type="entry name" value="Cysteine proteinases"/>
    <property type="match status" value="1"/>
</dbReference>